<dbReference type="InterPro" id="IPR001034">
    <property type="entry name" value="DeoR_HTH"/>
</dbReference>
<dbReference type="PROSITE" id="PS51000">
    <property type="entry name" value="HTH_DEOR_2"/>
    <property type="match status" value="1"/>
</dbReference>
<dbReference type="EMBL" id="JBHUEE010000002">
    <property type="protein sequence ID" value="MFD1717224.1"/>
    <property type="molecule type" value="Genomic_DNA"/>
</dbReference>
<dbReference type="Proteomes" id="UP001597277">
    <property type="component" value="Unassembled WGS sequence"/>
</dbReference>
<organism evidence="5 6">
    <name type="scientific">Georgenia deserti</name>
    <dbReference type="NCBI Taxonomy" id="2093781"/>
    <lineage>
        <taxon>Bacteria</taxon>
        <taxon>Bacillati</taxon>
        <taxon>Actinomycetota</taxon>
        <taxon>Actinomycetes</taxon>
        <taxon>Micrococcales</taxon>
        <taxon>Bogoriellaceae</taxon>
        <taxon>Georgenia</taxon>
    </lineage>
</organism>
<keyword evidence="3" id="KW-0804">Transcription</keyword>
<dbReference type="InterPro" id="IPR037171">
    <property type="entry name" value="NagB/RpiA_transferase-like"/>
</dbReference>
<evidence type="ECO:0000256" key="3">
    <source>
        <dbReference type="ARBA" id="ARBA00023163"/>
    </source>
</evidence>
<dbReference type="InterPro" id="IPR014036">
    <property type="entry name" value="DeoR-like_C"/>
</dbReference>
<keyword evidence="2 5" id="KW-0238">DNA-binding</keyword>
<sequence>MTDVTLESPDGEVTRARFARAKATRLKRIADAVRLEGFISVDTLSQDLGVSRMTVHRDLDELEKARVLRKVRGGASAERSTTFESDFQYRANAALREKKAVAHAAAALASDGDVVVIGDSSTTSHVVPDLAALTNVTVVTNFLPVMESVAREARLELISLGGQFNPEHRAFVGLLCEQALSTLYADVLFASSSALLGSDVYHQFEPIVKVKQAMIRSSRTRVLLLDHTKLGRGALHRVGPVSDFTHVVVDDQADPEQLAPVRDAGVEVIVAPV</sequence>
<evidence type="ECO:0000313" key="6">
    <source>
        <dbReference type="Proteomes" id="UP001597277"/>
    </source>
</evidence>
<dbReference type="SUPFAM" id="SSF46785">
    <property type="entry name" value="Winged helix' DNA-binding domain"/>
    <property type="match status" value="1"/>
</dbReference>
<name>A0ABW4L5G3_9MICO</name>
<dbReference type="RefSeq" id="WP_388003039.1">
    <property type="nucleotide sequence ID" value="NZ_JBHUEE010000002.1"/>
</dbReference>
<keyword evidence="6" id="KW-1185">Reference proteome</keyword>
<evidence type="ECO:0000313" key="5">
    <source>
        <dbReference type="EMBL" id="MFD1717224.1"/>
    </source>
</evidence>
<protein>
    <submittedName>
        <fullName evidence="5">DeoR/GlpR family DNA-binding transcription regulator</fullName>
    </submittedName>
</protein>
<keyword evidence="1" id="KW-0805">Transcription regulation</keyword>
<dbReference type="SMART" id="SM01134">
    <property type="entry name" value="DeoRC"/>
    <property type="match status" value="1"/>
</dbReference>
<dbReference type="InterPro" id="IPR036390">
    <property type="entry name" value="WH_DNA-bd_sf"/>
</dbReference>
<dbReference type="Pfam" id="PF08220">
    <property type="entry name" value="HTH_DeoR"/>
    <property type="match status" value="1"/>
</dbReference>
<evidence type="ECO:0000259" key="4">
    <source>
        <dbReference type="PROSITE" id="PS51000"/>
    </source>
</evidence>
<dbReference type="PRINTS" id="PR00037">
    <property type="entry name" value="HTHLACR"/>
</dbReference>
<dbReference type="PROSITE" id="PS00894">
    <property type="entry name" value="HTH_DEOR_1"/>
    <property type="match status" value="1"/>
</dbReference>
<dbReference type="InterPro" id="IPR050313">
    <property type="entry name" value="Carb_Metab_HTH_regulators"/>
</dbReference>
<dbReference type="Gene3D" id="1.10.10.10">
    <property type="entry name" value="Winged helix-like DNA-binding domain superfamily/Winged helix DNA-binding domain"/>
    <property type="match status" value="1"/>
</dbReference>
<dbReference type="PANTHER" id="PTHR30363:SF44">
    <property type="entry name" value="AGA OPERON TRANSCRIPTIONAL REPRESSOR-RELATED"/>
    <property type="match status" value="1"/>
</dbReference>
<evidence type="ECO:0000256" key="1">
    <source>
        <dbReference type="ARBA" id="ARBA00023015"/>
    </source>
</evidence>
<gene>
    <name evidence="5" type="ORF">ACFSE6_05220</name>
</gene>
<dbReference type="InterPro" id="IPR018356">
    <property type="entry name" value="Tscrpt_reg_HTH_DeoR_CS"/>
</dbReference>
<comment type="caution">
    <text evidence="5">The sequence shown here is derived from an EMBL/GenBank/DDBJ whole genome shotgun (WGS) entry which is preliminary data.</text>
</comment>
<accession>A0ABW4L5G3</accession>
<dbReference type="InterPro" id="IPR036388">
    <property type="entry name" value="WH-like_DNA-bd_sf"/>
</dbReference>
<reference evidence="6" key="1">
    <citation type="journal article" date="2019" name="Int. J. Syst. Evol. Microbiol.">
        <title>The Global Catalogue of Microorganisms (GCM) 10K type strain sequencing project: providing services to taxonomists for standard genome sequencing and annotation.</title>
        <authorList>
            <consortium name="The Broad Institute Genomics Platform"/>
            <consortium name="The Broad Institute Genome Sequencing Center for Infectious Disease"/>
            <person name="Wu L."/>
            <person name="Ma J."/>
        </authorList>
    </citation>
    <scope>NUCLEOTIDE SEQUENCE [LARGE SCALE GENOMIC DNA]</scope>
    <source>
        <strain evidence="6">JCM 17130</strain>
    </source>
</reference>
<dbReference type="Pfam" id="PF00455">
    <property type="entry name" value="DeoRC"/>
    <property type="match status" value="1"/>
</dbReference>
<evidence type="ECO:0000256" key="2">
    <source>
        <dbReference type="ARBA" id="ARBA00023125"/>
    </source>
</evidence>
<dbReference type="Gene3D" id="3.40.50.1360">
    <property type="match status" value="1"/>
</dbReference>
<dbReference type="GO" id="GO:0003677">
    <property type="term" value="F:DNA binding"/>
    <property type="evidence" value="ECO:0007669"/>
    <property type="project" value="UniProtKB-KW"/>
</dbReference>
<dbReference type="SUPFAM" id="SSF100950">
    <property type="entry name" value="NagB/RpiA/CoA transferase-like"/>
    <property type="match status" value="1"/>
</dbReference>
<dbReference type="PANTHER" id="PTHR30363">
    <property type="entry name" value="HTH-TYPE TRANSCRIPTIONAL REGULATOR SRLR-RELATED"/>
    <property type="match status" value="1"/>
</dbReference>
<proteinExistence type="predicted"/>
<feature type="domain" description="HTH deoR-type" evidence="4">
    <location>
        <begin position="22"/>
        <end position="77"/>
    </location>
</feature>
<dbReference type="SMART" id="SM00420">
    <property type="entry name" value="HTH_DEOR"/>
    <property type="match status" value="1"/>
</dbReference>